<evidence type="ECO:0000313" key="9">
    <source>
        <dbReference type="Ensembl" id="ENSGAGP00000021342.1"/>
    </source>
</evidence>
<feature type="compositionally biased region" description="Low complexity" evidence="7">
    <location>
        <begin position="104"/>
        <end position="114"/>
    </location>
</feature>
<evidence type="ECO:0000256" key="6">
    <source>
        <dbReference type="PROSITE-ProRule" id="PRU00047"/>
    </source>
</evidence>
<keyword evidence="3" id="KW-0862">Zinc</keyword>
<comment type="function">
    <text evidence="4">Possible splicing regulator involved in the control of cellular survival.</text>
</comment>
<feature type="region of interest" description="Disordered" evidence="7">
    <location>
        <begin position="222"/>
        <end position="333"/>
    </location>
</feature>
<evidence type="ECO:0000256" key="2">
    <source>
        <dbReference type="ARBA" id="ARBA00022771"/>
    </source>
</evidence>
<evidence type="ECO:0000256" key="7">
    <source>
        <dbReference type="SAM" id="MobiDB-lite"/>
    </source>
</evidence>
<dbReference type="InterPro" id="IPR001878">
    <property type="entry name" value="Znf_CCHC"/>
</dbReference>
<evidence type="ECO:0000313" key="10">
    <source>
        <dbReference type="Proteomes" id="UP000291020"/>
    </source>
</evidence>
<dbReference type="GO" id="GO:0003676">
    <property type="term" value="F:nucleic acid binding"/>
    <property type="evidence" value="ECO:0007669"/>
    <property type="project" value="InterPro"/>
</dbReference>
<reference evidence="10" key="1">
    <citation type="journal article" date="2017" name="PLoS ONE">
        <title>The Agassiz's desert tortoise genome provides a resource for the conservation of a threatened species.</title>
        <authorList>
            <person name="Tollis M."/>
            <person name="DeNardo D.F."/>
            <person name="Cornelius J.A."/>
            <person name="Dolby G.A."/>
            <person name="Edwards T."/>
            <person name="Henen B.T."/>
            <person name="Karl A.E."/>
            <person name="Murphy R.W."/>
            <person name="Kusumi K."/>
        </authorList>
    </citation>
    <scope>NUCLEOTIDE SEQUENCE [LARGE SCALE GENOMIC DNA]</scope>
</reference>
<evidence type="ECO:0000256" key="1">
    <source>
        <dbReference type="ARBA" id="ARBA00022723"/>
    </source>
</evidence>
<dbReference type="Ensembl" id="ENSGAGT00000024310.1">
    <property type="protein sequence ID" value="ENSGAGP00000021342.1"/>
    <property type="gene ID" value="ENSGAGG00000015675.1"/>
</dbReference>
<organism evidence="9 10">
    <name type="scientific">Gopherus agassizii</name>
    <name type="common">Agassiz's desert tortoise</name>
    <dbReference type="NCBI Taxonomy" id="38772"/>
    <lineage>
        <taxon>Eukaryota</taxon>
        <taxon>Metazoa</taxon>
        <taxon>Chordata</taxon>
        <taxon>Craniata</taxon>
        <taxon>Vertebrata</taxon>
        <taxon>Euteleostomi</taxon>
        <taxon>Archelosauria</taxon>
        <taxon>Testudinata</taxon>
        <taxon>Testudines</taxon>
        <taxon>Cryptodira</taxon>
        <taxon>Durocryptodira</taxon>
        <taxon>Testudinoidea</taxon>
        <taxon>Testudinidae</taxon>
        <taxon>Gopherus</taxon>
    </lineage>
</organism>
<name>A0A452I1G8_9SAUR</name>
<evidence type="ECO:0000256" key="4">
    <source>
        <dbReference type="ARBA" id="ARBA00037746"/>
    </source>
</evidence>
<dbReference type="PROSITE" id="PS50158">
    <property type="entry name" value="ZF_CCHC"/>
    <property type="match status" value="1"/>
</dbReference>
<proteinExistence type="predicted"/>
<dbReference type="PANTHER" id="PTHR31437:SF1">
    <property type="entry name" value="PROTEIN SREK1IP1"/>
    <property type="match status" value="1"/>
</dbReference>
<dbReference type="AlphaFoldDB" id="A0A452I1G8"/>
<feature type="region of interest" description="Disordered" evidence="7">
    <location>
        <begin position="51"/>
        <end position="114"/>
    </location>
</feature>
<protein>
    <recommendedName>
        <fullName evidence="5">Protein SREK1IP1</fullName>
    </recommendedName>
</protein>
<feature type="compositionally biased region" description="Basic residues" evidence="7">
    <location>
        <begin position="286"/>
        <end position="320"/>
    </location>
</feature>
<evidence type="ECO:0000256" key="3">
    <source>
        <dbReference type="ARBA" id="ARBA00022833"/>
    </source>
</evidence>
<dbReference type="GO" id="GO:0008270">
    <property type="term" value="F:zinc ion binding"/>
    <property type="evidence" value="ECO:0007669"/>
    <property type="project" value="UniProtKB-KW"/>
</dbReference>
<dbReference type="PANTHER" id="PTHR31437">
    <property type="entry name" value="SREK1IP1 FAMILY MEMBER"/>
    <property type="match status" value="1"/>
</dbReference>
<accession>A0A452I1G8</accession>
<feature type="compositionally biased region" description="Low complexity" evidence="7">
    <location>
        <begin position="324"/>
        <end position="333"/>
    </location>
</feature>
<sequence>SWLPSPFPASRWSLAPSHLTHAWGGGSPCRWSEAPGCRCCSCWRRGRARALGRGRREDGPSSAVSLVPALRKPGLAPRTSRHFGPRDPAPRRGGRQPGREAEHGAAAQAQRNAPPPSRLLILRLTRLLCQSAGRFHSPLLALSNGTSRSAPPKGLRPGSATAWVRLRWGRRCRALGPMALPGGNKDNIRAGCKKCGYPGHLTFECRNFLRVDPKRDIVLDVSSTSSEDSEEEELGKLQALPEKKNTSQEEEKKNLKRISKEKSKSKKLRKRSYSSSVTEEEDPKPKKQKSHKKERKKEKKSKSKKGKHHKKEKKKRKKEKRSSSDSSDSSSSD</sequence>
<feature type="compositionally biased region" description="Basic and acidic residues" evidence="7">
    <location>
        <begin position="241"/>
        <end position="262"/>
    </location>
</feature>
<dbReference type="Ensembl" id="ENSGAGT00000024311.1">
    <property type="protein sequence ID" value="ENSGAGP00000021343.1"/>
    <property type="gene ID" value="ENSGAGG00000015675.1"/>
</dbReference>
<keyword evidence="1" id="KW-0479">Metal-binding</keyword>
<keyword evidence="2 6" id="KW-0863">Zinc-finger</keyword>
<dbReference type="STRING" id="38772.ENSGAGP00000021342"/>
<feature type="domain" description="CCHC-type" evidence="8">
    <location>
        <begin position="192"/>
        <end position="207"/>
    </location>
</feature>
<evidence type="ECO:0000256" key="5">
    <source>
        <dbReference type="ARBA" id="ARBA00039180"/>
    </source>
</evidence>
<feature type="compositionally biased region" description="Basic residues" evidence="7">
    <location>
        <begin position="263"/>
        <end position="272"/>
    </location>
</feature>
<reference evidence="9" key="2">
    <citation type="submission" date="2025-05" db="UniProtKB">
        <authorList>
            <consortium name="Ensembl"/>
        </authorList>
    </citation>
    <scope>IDENTIFICATION</scope>
</reference>
<keyword evidence="10" id="KW-1185">Reference proteome</keyword>
<evidence type="ECO:0000259" key="8">
    <source>
        <dbReference type="PROSITE" id="PS50158"/>
    </source>
</evidence>
<dbReference type="Proteomes" id="UP000291020">
    <property type="component" value="Unassembled WGS sequence"/>
</dbReference>